<organism evidence="2 3">
    <name type="scientific">Prorocentrum cordatum</name>
    <dbReference type="NCBI Taxonomy" id="2364126"/>
    <lineage>
        <taxon>Eukaryota</taxon>
        <taxon>Sar</taxon>
        <taxon>Alveolata</taxon>
        <taxon>Dinophyceae</taxon>
        <taxon>Prorocentrales</taxon>
        <taxon>Prorocentraceae</taxon>
        <taxon>Prorocentrum</taxon>
    </lineage>
</organism>
<reference evidence="2" key="1">
    <citation type="submission" date="2023-10" db="EMBL/GenBank/DDBJ databases">
        <authorList>
            <person name="Chen Y."/>
            <person name="Shah S."/>
            <person name="Dougan E. K."/>
            <person name="Thang M."/>
            <person name="Chan C."/>
        </authorList>
    </citation>
    <scope>NUCLEOTIDE SEQUENCE [LARGE SCALE GENOMIC DNA]</scope>
</reference>
<evidence type="ECO:0000313" key="2">
    <source>
        <dbReference type="EMBL" id="CAK0862689.1"/>
    </source>
</evidence>
<dbReference type="Proteomes" id="UP001189429">
    <property type="component" value="Unassembled WGS sequence"/>
</dbReference>
<evidence type="ECO:0000313" key="3">
    <source>
        <dbReference type="Proteomes" id="UP001189429"/>
    </source>
</evidence>
<name>A0ABN9UTP1_9DINO</name>
<gene>
    <name evidence="2" type="ORF">PCOR1329_LOCUS51035</name>
</gene>
<feature type="region of interest" description="Disordered" evidence="1">
    <location>
        <begin position="153"/>
        <end position="181"/>
    </location>
</feature>
<feature type="compositionally biased region" description="Low complexity" evidence="1">
    <location>
        <begin position="168"/>
        <end position="181"/>
    </location>
</feature>
<keyword evidence="3" id="KW-1185">Reference proteome</keyword>
<evidence type="ECO:0000256" key="1">
    <source>
        <dbReference type="SAM" id="MobiDB-lite"/>
    </source>
</evidence>
<accession>A0ABN9UTP1</accession>
<feature type="region of interest" description="Disordered" evidence="1">
    <location>
        <begin position="112"/>
        <end position="131"/>
    </location>
</feature>
<proteinExistence type="predicted"/>
<dbReference type="EMBL" id="CAUYUJ010016185">
    <property type="protein sequence ID" value="CAK0862689.1"/>
    <property type="molecule type" value="Genomic_DNA"/>
</dbReference>
<comment type="caution">
    <text evidence="2">The sequence shown here is derived from an EMBL/GenBank/DDBJ whole genome shotgun (WGS) entry which is preliminary data.</text>
</comment>
<protein>
    <submittedName>
        <fullName evidence="2">Uncharacterized protein</fullName>
    </submittedName>
</protein>
<feature type="compositionally biased region" description="Basic and acidic residues" evidence="1">
    <location>
        <begin position="116"/>
        <end position="131"/>
    </location>
</feature>
<sequence>MLARPGYAALSAAYRLAESAWGKRTALHREVKQEMRIVVGLAWLTEANLAAPYVPGVHASDSADLGHGLMNKRARADELRTANRWKEKWSFPAASSRPSRRPGLSLGCCRHGGGLRPDRPPLRASSFKHERQRGWAPMSSLLALQRRWPSNRLRPVDAGQGGGRLTVSWPSSSPTSSRPTPCQWLCR</sequence>